<accession>A0ABQ0RGF7</accession>
<protein>
    <recommendedName>
        <fullName evidence="4">Orc1-like AAA ATPase domain-containing protein</fullName>
    </recommendedName>
</protein>
<name>A0ABQ0RGF7_GLUNI</name>
<dbReference type="EMBL" id="BJNE01000001">
    <property type="protein sequence ID" value="GEC10883.1"/>
    <property type="molecule type" value="Genomic_DNA"/>
</dbReference>
<comment type="caution">
    <text evidence="2">The sequence shown here is derived from an EMBL/GenBank/DDBJ whole genome shotgun (WGS) entry which is preliminary data.</text>
</comment>
<keyword evidence="3" id="KW-1185">Reference proteome</keyword>
<evidence type="ECO:0008006" key="4">
    <source>
        <dbReference type="Google" id="ProtNLM"/>
    </source>
</evidence>
<reference evidence="2 3" key="1">
    <citation type="submission" date="2019-06" db="EMBL/GenBank/DDBJ databases">
        <title>Whole genome shotgun sequence of Glutamicibacter nicotianae NBRC 14234.</title>
        <authorList>
            <person name="Hosoyama A."/>
            <person name="Uohara A."/>
            <person name="Ohji S."/>
            <person name="Ichikawa N."/>
        </authorList>
    </citation>
    <scope>NUCLEOTIDE SEQUENCE [LARGE SCALE GENOMIC DNA]</scope>
    <source>
        <strain evidence="2 3">NBRC 14234</strain>
    </source>
</reference>
<organism evidence="2 3">
    <name type="scientific">Glutamicibacter nicotianae</name>
    <name type="common">Arthrobacter nicotianae</name>
    <dbReference type="NCBI Taxonomy" id="37929"/>
    <lineage>
        <taxon>Bacteria</taxon>
        <taxon>Bacillati</taxon>
        <taxon>Actinomycetota</taxon>
        <taxon>Actinomycetes</taxon>
        <taxon>Micrococcales</taxon>
        <taxon>Micrococcaceae</taxon>
        <taxon>Glutamicibacter</taxon>
    </lineage>
</organism>
<sequence length="2254" mass="244900">MSDLHHAHRGYVYQDLLAAVEAVDVILGRAERIWCDTRLCGEHDRFDDLTIEGLDGHRARRQIKHQVEPRELDVDTFARPARSLLLSEVLRGIKADVAANPAVAAKTSYTVYLRDSIPTDTVLTAVLVAADPDPGPSVAGTSTTRYRFNSDALWNGVHRPRAGSRPAGDAWEFLRVPAAGTGTEPKYSTGLTFTRDEIAQLCERLIVEVNAPAMSSDFAEPGPLEELLLGRLRTEVGVGEYPNENRRPEDVAASLVAAAAKARASHEPLTRVELLRVLSLRTDYGSVTRRSPAVPEQQVERDGAVESLRAAIEAAALAGGHVIAQAPPGQGKSWVADQLRSSLSNDGWTVAEHYCFLNDSEEERDDRVASERIFGSLMERVAFAHPDLASEQRPIFSADEQTLMHLVSAVARQAGHSVALIVDGLDHVTRVRGTKPGAMSASYALAAQIAALEPPSGCTVVVLSQPGEHLAPLIGAGAVTVPIPPMDVDEIGGLVGRLGLFGEAEGRAKGDAGLSEPVGGCTVVGRSPMDSFVSKGEEKSEGDVGGAVLVPAQSTASERMRLVEAIYRRSGGNPLYATYLARELMRPDRATLDMTSGSPSEVLETIPPYDGDLEHYYTYLAELLDDSGQAAADTLTLVDFPLTEEELSTIQPSQGHRISKALRVLEPVLRSSPRGFAVYHESFARFLRRELDAAPEALSARIDAVVVWMNSLGLFDDGRAFVSMLPLLAAARRYQDVLFIVDRSFAAQAVGAGFPPSAIRANLSVAIRCAQRIGDWPAVVRSLELMRGVETYEHERLADLDVRFLDVRLALFGGQQLADRMLRDGLITMPAEAGLLLCAELDRAGFAPPWRQYLHAWRDQGEGDDHRDDDAVDAALLRGQLRLQSIEGALERAAIRDRNQTGETDRTDEQSDLEQLLAIGQEWCDENPSLGRCRVVVEIVSEILGIDAAVAMVENVEAKGAFLLALAEHVEALDNDADIASYGSAVGWATQALEAGLPPGCLHRACELGAEIRPGGLSARGPNAGAAVATAIADADQQALLAAADAALEHHSLRNCELFLDALERCGTQPIALDAVIATLAGEGWYRCWLRFCVDLVRAEACTTDETSSRAMEALTRLTEDARPFKGRPRAVDLYQEMDIIWSTVARAVRLLDTDDWTGGIELLLDVGRRITRSVDGEMGVPFPPDRVLSLGFETLPDEHAEFLSEQIRREIELSSKRFYSDIAEFHLLDALVQLRRADIAAERSDAPGADVEAREATNEAKRAWSAACDSLLGYGWHKDITVFEVLDPLESLIEIDQVRGLKRLADAFDLAYGAWQHSDGRETRHAPLRCWALLAEADPVAHAENSLEHGLASRGKGTHWEEMRQDLWTSHALSADPVLAVLASATLPAAPRAAIYEEVLRRFAAEQPELGNMALLDEVLQRALTRGDEITSPSDVRESTAYEAIIASFNEMSTERGLRRLGEPVTDSARGPASRETSTSDLRPDPSLSQSSSIINPTLEREDQAAVAAALGEVDGLAKSAPAGAVGVAILTRAWRRRGVDAGRGTNRTVVVDAYADAIGARLKDILKDGRSAEVSTVLEALSEVASPYDPHMLLVRIGDAFEDAADVSSSATSVGGTAQDPPPHILREMAARAFALAWTQARNGSGWLAFGGIDHMELLSRATALAPQVTSEAVGIAIERRLNGKQTLGITRALIEALSAGALEAPAVPAEQVTLGEQQTPAKSAAMDVAFAVWDEAFAIISGRVQLTPGEKLGEYFDGVRHELSSAEPVISAQDYSLVLTTFAGLSHPGRENLRRTMIALEDLATLRPVLFAHGLAKALAFMSGAVAPVLLLTMVERVAAKDPSLLDHSTDGLKNHLKSDYLVVRVLARRLLSYLTDANLPDPISDPNVFPSEDPGPEDASQRWSMAIEAYRRAPFRPHLIDAQIQGFALAVVELIAREMHNEDFTSEWHKAARKLGGREWPDAVLLDQHVAEESLQRAAGGIRARLAANGTFISGAVEWEDGLADIIMLSPIPVMFERGRIPRPALPPPPVRIEPTEQEAASETARVVVERLGEAEPWTVSALNAGDPYSDWFVLAYCESRRANPTQSHTKPDEWSYIEAGVEADLGTIEKSEWAEPLDKTTLAQWLHPERKTERSVGRIRLAATARPVGLFVDDRARLGLPQMLAPSAVLVEALDLSGVAFDDVEMVMSDPTGPALAHVVWRASYRHSDYYMSYPRLEGAALLLRPDLVQRLKDRWGDKLTWRSWSEHE</sequence>
<dbReference type="RefSeq" id="WP_141355261.1">
    <property type="nucleotide sequence ID" value="NZ_BAAAWM010000001.1"/>
</dbReference>
<proteinExistence type="predicted"/>
<dbReference type="Proteomes" id="UP000316242">
    <property type="component" value="Unassembled WGS sequence"/>
</dbReference>
<evidence type="ECO:0000313" key="3">
    <source>
        <dbReference type="Proteomes" id="UP000316242"/>
    </source>
</evidence>
<feature type="region of interest" description="Disordered" evidence="1">
    <location>
        <begin position="1458"/>
        <end position="1500"/>
    </location>
</feature>
<feature type="compositionally biased region" description="Polar residues" evidence="1">
    <location>
        <begin position="1476"/>
        <end position="1497"/>
    </location>
</feature>
<evidence type="ECO:0000313" key="2">
    <source>
        <dbReference type="EMBL" id="GEC10883.1"/>
    </source>
</evidence>
<gene>
    <name evidence="2" type="ORF">ANI01nite_00860</name>
</gene>
<evidence type="ECO:0000256" key="1">
    <source>
        <dbReference type="SAM" id="MobiDB-lite"/>
    </source>
</evidence>